<dbReference type="InterPro" id="IPR023170">
    <property type="entry name" value="HhH_base_excis_C"/>
</dbReference>
<feature type="domain" description="HhH-GPD" evidence="7">
    <location>
        <begin position="80"/>
        <end position="238"/>
    </location>
</feature>
<name>A0A1T4Z2E9_9BACT</name>
<evidence type="ECO:0000256" key="2">
    <source>
        <dbReference type="ARBA" id="ARBA00022801"/>
    </source>
</evidence>
<keyword evidence="4" id="KW-0456">Lyase</keyword>
<dbReference type="RefSeq" id="WP_078815979.1">
    <property type="nucleotide sequence ID" value="NZ_FUYE01000026.1"/>
</dbReference>
<evidence type="ECO:0000256" key="1">
    <source>
        <dbReference type="ARBA" id="ARBA00022763"/>
    </source>
</evidence>
<keyword evidence="1" id="KW-0227">DNA damage</keyword>
<proteinExistence type="predicted"/>
<dbReference type="SUPFAM" id="SSF48150">
    <property type="entry name" value="DNA-glycosylase"/>
    <property type="match status" value="1"/>
</dbReference>
<keyword evidence="3" id="KW-0234">DNA repair</keyword>
<dbReference type="OrthoDB" id="12078at2"/>
<keyword evidence="6" id="KW-0326">Glycosidase</keyword>
<dbReference type="AlphaFoldDB" id="A0A1T4Z2E9"/>
<evidence type="ECO:0000313" key="8">
    <source>
        <dbReference type="EMBL" id="SKB08126.1"/>
    </source>
</evidence>
<dbReference type="Gene3D" id="1.10.1670.10">
    <property type="entry name" value="Helix-hairpin-Helix base-excision DNA repair enzymes (C-terminal)"/>
    <property type="match status" value="1"/>
</dbReference>
<dbReference type="EMBL" id="FUYE01000026">
    <property type="protein sequence ID" value="SKB08126.1"/>
    <property type="molecule type" value="Genomic_DNA"/>
</dbReference>
<dbReference type="GO" id="GO:0003906">
    <property type="term" value="F:DNA-(apurinic or apyrimidinic site) endonuclease activity"/>
    <property type="evidence" value="ECO:0007669"/>
    <property type="project" value="InterPro"/>
</dbReference>
<keyword evidence="5" id="KW-0511">Multifunctional enzyme</keyword>
<evidence type="ECO:0000256" key="4">
    <source>
        <dbReference type="ARBA" id="ARBA00023239"/>
    </source>
</evidence>
<dbReference type="Pfam" id="PF22175">
    <property type="entry name" value="Ogg-HhH"/>
    <property type="match status" value="1"/>
</dbReference>
<protein>
    <submittedName>
        <fullName evidence="8">Thermostable 8-oxoguanine DNA glycosylase</fullName>
    </submittedName>
</protein>
<gene>
    <name evidence="8" type="ORF">SAMN02745166_04867</name>
</gene>
<keyword evidence="9" id="KW-1185">Reference proteome</keyword>
<evidence type="ECO:0000259" key="7">
    <source>
        <dbReference type="SMART" id="SM00478"/>
    </source>
</evidence>
<evidence type="ECO:0000256" key="3">
    <source>
        <dbReference type="ARBA" id="ARBA00023204"/>
    </source>
</evidence>
<organism evidence="8 9">
    <name type="scientific">Prosthecobacter debontii</name>
    <dbReference type="NCBI Taxonomy" id="48467"/>
    <lineage>
        <taxon>Bacteria</taxon>
        <taxon>Pseudomonadati</taxon>
        <taxon>Verrucomicrobiota</taxon>
        <taxon>Verrucomicrobiia</taxon>
        <taxon>Verrucomicrobiales</taxon>
        <taxon>Verrucomicrobiaceae</taxon>
        <taxon>Prosthecobacter</taxon>
    </lineage>
</organism>
<dbReference type="InterPro" id="IPR011257">
    <property type="entry name" value="DNA_glycosylase"/>
</dbReference>
<sequence>MNQTALINTPSGERLICIPNPSTELMPGVCWGRFDHLFTPAFWSIRAQYAESHGLYRQHKLGRDFTEEVIACLLGGFGMPAELGIAAFNRLSERSLISHAASEDEIKTALLEPLEIRGKFMRYRYPHQKARYVASALRRLNSECPPSHNAVAFRDWLLSFDGIGLKTASWVARNYLGSDEVAVLDIHIIRAGLLAGVFERTDRVEKSYLQMERRLVDFAKALGLKLSFLDALIWDEMRQMGWIALHLLSSEKTIKPR</sequence>
<dbReference type="STRING" id="48467.SAMN02745166_04867"/>
<evidence type="ECO:0000313" key="9">
    <source>
        <dbReference type="Proteomes" id="UP000190774"/>
    </source>
</evidence>
<keyword evidence="2" id="KW-0378">Hydrolase</keyword>
<dbReference type="GO" id="GO:0006284">
    <property type="term" value="P:base-excision repair"/>
    <property type="evidence" value="ECO:0007669"/>
    <property type="project" value="InterPro"/>
</dbReference>
<dbReference type="Proteomes" id="UP000190774">
    <property type="component" value="Unassembled WGS sequence"/>
</dbReference>
<dbReference type="Gene3D" id="1.10.340.30">
    <property type="entry name" value="Hypothetical protein, domain 2"/>
    <property type="match status" value="1"/>
</dbReference>
<evidence type="ECO:0000256" key="5">
    <source>
        <dbReference type="ARBA" id="ARBA00023268"/>
    </source>
</evidence>
<dbReference type="SMART" id="SM00478">
    <property type="entry name" value="ENDO3c"/>
    <property type="match status" value="1"/>
</dbReference>
<reference evidence="9" key="1">
    <citation type="submission" date="2017-02" db="EMBL/GenBank/DDBJ databases">
        <authorList>
            <person name="Varghese N."/>
            <person name="Submissions S."/>
        </authorList>
    </citation>
    <scope>NUCLEOTIDE SEQUENCE [LARGE SCALE GENOMIC DNA]</scope>
    <source>
        <strain evidence="9">ATCC 700200</strain>
    </source>
</reference>
<dbReference type="InterPro" id="IPR003265">
    <property type="entry name" value="HhH-GPD_domain"/>
</dbReference>
<accession>A0A1T4Z2E9</accession>
<dbReference type="GO" id="GO:0016829">
    <property type="term" value="F:lyase activity"/>
    <property type="evidence" value="ECO:0007669"/>
    <property type="project" value="UniProtKB-KW"/>
</dbReference>
<evidence type="ECO:0000256" key="6">
    <source>
        <dbReference type="ARBA" id="ARBA00023295"/>
    </source>
</evidence>
<dbReference type="InterPro" id="IPR012092">
    <property type="entry name" value="DNA_glyclase/AP_lyase_Ogg"/>
</dbReference>
<dbReference type="GO" id="GO:0016799">
    <property type="term" value="F:hydrolase activity, hydrolyzing N-glycosyl compounds"/>
    <property type="evidence" value="ECO:0007669"/>
    <property type="project" value="InterPro"/>
</dbReference>